<reference evidence="2 3" key="1">
    <citation type="submission" date="2022-12" db="EMBL/GenBank/DDBJ databases">
        <title>Chitinophagaceae gen. sp. nov., a new member of the family Chitinophagaceae, isolated from soil in a chemical factory.</title>
        <authorList>
            <person name="Ke Z."/>
        </authorList>
    </citation>
    <scope>NUCLEOTIDE SEQUENCE [LARGE SCALE GENOMIC DNA]</scope>
    <source>
        <strain evidence="2 3">LY-5</strain>
    </source>
</reference>
<dbReference type="Proteomes" id="UP001210231">
    <property type="component" value="Unassembled WGS sequence"/>
</dbReference>
<feature type="transmembrane region" description="Helical" evidence="1">
    <location>
        <begin position="82"/>
        <end position="102"/>
    </location>
</feature>
<feature type="transmembrane region" description="Helical" evidence="1">
    <location>
        <begin position="114"/>
        <end position="132"/>
    </location>
</feature>
<keyword evidence="1" id="KW-1133">Transmembrane helix</keyword>
<evidence type="ECO:0000313" key="3">
    <source>
        <dbReference type="Proteomes" id="UP001210231"/>
    </source>
</evidence>
<proteinExistence type="predicted"/>
<comment type="caution">
    <text evidence="2">The sequence shown here is derived from an EMBL/GenBank/DDBJ whole genome shotgun (WGS) entry which is preliminary data.</text>
</comment>
<organism evidence="2 3">
    <name type="scientific">Polluticaenibacter yanchengensis</name>
    <dbReference type="NCBI Taxonomy" id="3014562"/>
    <lineage>
        <taxon>Bacteria</taxon>
        <taxon>Pseudomonadati</taxon>
        <taxon>Bacteroidota</taxon>
        <taxon>Chitinophagia</taxon>
        <taxon>Chitinophagales</taxon>
        <taxon>Chitinophagaceae</taxon>
        <taxon>Polluticaenibacter</taxon>
    </lineage>
</organism>
<protein>
    <recommendedName>
        <fullName evidence="4">Cytochrome B</fullName>
    </recommendedName>
</protein>
<keyword evidence="1" id="KW-0812">Transmembrane</keyword>
<feature type="transmembrane region" description="Helical" evidence="1">
    <location>
        <begin position="12"/>
        <end position="29"/>
    </location>
</feature>
<evidence type="ECO:0000313" key="2">
    <source>
        <dbReference type="EMBL" id="MDA3613934.1"/>
    </source>
</evidence>
<keyword evidence="3" id="KW-1185">Reference proteome</keyword>
<name>A0ABT4UH55_9BACT</name>
<sequence length="147" mass="16296">MATGLLHLHNVLRWVILIFLILNIINQIAGNRKIGLSKILLISAHTTLLLGLIQYFTGQVGFNTIVQNGFGECMKDPALRFWAVEHILGNILGIVFITISHVKLKKGGNPRTSAYLLMIALVIIMVSIPWPFRDLGIGRPLFPGMSI</sequence>
<keyword evidence="1" id="KW-0472">Membrane</keyword>
<dbReference type="RefSeq" id="WP_407030264.1">
    <property type="nucleotide sequence ID" value="NZ_JAQGEF010000003.1"/>
</dbReference>
<evidence type="ECO:0000256" key="1">
    <source>
        <dbReference type="SAM" id="Phobius"/>
    </source>
</evidence>
<accession>A0ABT4UH55</accession>
<feature type="transmembrane region" description="Helical" evidence="1">
    <location>
        <begin position="41"/>
        <end position="62"/>
    </location>
</feature>
<evidence type="ECO:0008006" key="4">
    <source>
        <dbReference type="Google" id="ProtNLM"/>
    </source>
</evidence>
<gene>
    <name evidence="2" type="ORF">O3P16_03885</name>
</gene>
<dbReference type="EMBL" id="JAQGEF010000003">
    <property type="protein sequence ID" value="MDA3613934.1"/>
    <property type="molecule type" value="Genomic_DNA"/>
</dbReference>